<dbReference type="Proteomes" id="UP000198704">
    <property type="component" value="Unassembled WGS sequence"/>
</dbReference>
<dbReference type="EMBL" id="FNHS01000023">
    <property type="protein sequence ID" value="SDO45274.1"/>
    <property type="molecule type" value="Genomic_DNA"/>
</dbReference>
<protein>
    <submittedName>
        <fullName evidence="1">Uncharacterized protein</fullName>
    </submittedName>
</protein>
<dbReference type="STRING" id="582672.SAMN05216360_12332"/>
<dbReference type="AlphaFoldDB" id="A0A1H0JNU8"/>
<accession>A0A1H0JNU8</accession>
<evidence type="ECO:0000313" key="1">
    <source>
        <dbReference type="EMBL" id="SDO45274.1"/>
    </source>
</evidence>
<gene>
    <name evidence="1" type="ORF">SAMN05216360_12332</name>
</gene>
<sequence>MVEQDRALIDPHGEQDNVALAQLGAAVILAWPLLEPDMQRDLIATAAVVDGVKRDPSFEEVLTRLVQMNNRSKG</sequence>
<dbReference type="RefSeq" id="WP_091721865.1">
    <property type="nucleotide sequence ID" value="NZ_FNHS01000023.1"/>
</dbReference>
<proteinExistence type="predicted"/>
<name>A0A1H0JNU8_9HYPH</name>
<dbReference type="OrthoDB" id="7998254at2"/>
<evidence type="ECO:0000313" key="2">
    <source>
        <dbReference type="Proteomes" id="UP000198704"/>
    </source>
</evidence>
<keyword evidence="2" id="KW-1185">Reference proteome</keyword>
<reference evidence="2" key="1">
    <citation type="submission" date="2016-10" db="EMBL/GenBank/DDBJ databases">
        <authorList>
            <person name="Varghese N."/>
            <person name="Submissions S."/>
        </authorList>
    </citation>
    <scope>NUCLEOTIDE SEQUENCE [LARGE SCALE GENOMIC DNA]</scope>
    <source>
        <strain evidence="2">BL47</strain>
    </source>
</reference>
<organism evidence="1 2">
    <name type="scientific">Methylobacterium phyllostachyos</name>
    <dbReference type="NCBI Taxonomy" id="582672"/>
    <lineage>
        <taxon>Bacteria</taxon>
        <taxon>Pseudomonadati</taxon>
        <taxon>Pseudomonadota</taxon>
        <taxon>Alphaproteobacteria</taxon>
        <taxon>Hyphomicrobiales</taxon>
        <taxon>Methylobacteriaceae</taxon>
        <taxon>Methylobacterium</taxon>
    </lineage>
</organism>